<dbReference type="AlphaFoldDB" id="A0A0A1TIK7"/>
<dbReference type="PANTHER" id="PTHR35910">
    <property type="entry name" value="2EXR DOMAIN-CONTAINING PROTEIN"/>
    <property type="match status" value="1"/>
</dbReference>
<feature type="domain" description="2EXR" evidence="1">
    <location>
        <begin position="3"/>
        <end position="95"/>
    </location>
</feature>
<dbReference type="EMBL" id="CDHN01000003">
    <property type="protein sequence ID" value="CEJ90278.1"/>
    <property type="molecule type" value="Genomic_DNA"/>
</dbReference>
<accession>A0A0A1TIK7</accession>
<proteinExistence type="predicted"/>
<dbReference type="HOGENOM" id="CLU_058063_0_0_1"/>
<dbReference type="InterPro" id="IPR045518">
    <property type="entry name" value="2EXR"/>
</dbReference>
<dbReference type="Proteomes" id="UP000039046">
    <property type="component" value="Unassembled WGS sequence"/>
</dbReference>
<gene>
    <name evidence="2" type="ORF">VHEMI06072</name>
</gene>
<evidence type="ECO:0000313" key="3">
    <source>
        <dbReference type="Proteomes" id="UP000039046"/>
    </source>
</evidence>
<dbReference type="OrthoDB" id="3540486at2759"/>
<evidence type="ECO:0000313" key="2">
    <source>
        <dbReference type="EMBL" id="CEJ90278.1"/>
    </source>
</evidence>
<sequence length="352" mass="40135">MDFPQFSNLPIEIRLQIWGLCLPRRLVATDKLETHYLRTKQPCQAWRTPIQPNARPIIKGVCKEAWQVVEDGGAAEGYTEDYDANSNVWVQPKLDKVQLFWTRYYTRMDDHRSDYPHAMFGFEASELNMPISVMGEPFCTFPAGDTTNSSFPWPTVETSRHVCSGNAAAAYLMAFLDPPQDVEMVLEIVGFHILDRKAAESGLFGLLGDAPVHGVAYNDTQRIRKFQALFEVTRLPDALDDAAAAEIEYFMSPAFASDVALWKQLVEWVLMVQLWLHDALDGTLDPRTAGTVWKPVIVVDFGARPTISMERYSFDPSHPWVREAAKQVFRVRPTVVFRHCRVNCRQYASQER</sequence>
<reference evidence="2 3" key="1">
    <citation type="journal article" date="2015" name="Genome Announc.">
        <title>Draft Genome Sequence and Gene Annotation of the Entomopathogenic Fungus Verticillium hemipterigenum.</title>
        <authorList>
            <person name="Horn F."/>
            <person name="Habel A."/>
            <person name="Scharf D.H."/>
            <person name="Dworschak J."/>
            <person name="Brakhage A.A."/>
            <person name="Guthke R."/>
            <person name="Hertweck C."/>
            <person name="Linde J."/>
        </authorList>
    </citation>
    <scope>NUCLEOTIDE SEQUENCE [LARGE SCALE GENOMIC DNA]</scope>
</reference>
<dbReference type="PANTHER" id="PTHR35910:SF1">
    <property type="entry name" value="2EXR DOMAIN-CONTAINING PROTEIN"/>
    <property type="match status" value="1"/>
</dbReference>
<dbReference type="Pfam" id="PF20150">
    <property type="entry name" value="2EXR"/>
    <property type="match status" value="1"/>
</dbReference>
<keyword evidence="3" id="KW-1185">Reference proteome</keyword>
<name>A0A0A1TIK7_9HYPO</name>
<dbReference type="STRING" id="1531966.A0A0A1TIK7"/>
<evidence type="ECO:0000259" key="1">
    <source>
        <dbReference type="Pfam" id="PF20150"/>
    </source>
</evidence>
<organism evidence="2 3">
    <name type="scientific">[Torrubiella] hemipterigena</name>
    <dbReference type="NCBI Taxonomy" id="1531966"/>
    <lineage>
        <taxon>Eukaryota</taxon>
        <taxon>Fungi</taxon>
        <taxon>Dikarya</taxon>
        <taxon>Ascomycota</taxon>
        <taxon>Pezizomycotina</taxon>
        <taxon>Sordariomycetes</taxon>
        <taxon>Hypocreomycetidae</taxon>
        <taxon>Hypocreales</taxon>
        <taxon>Clavicipitaceae</taxon>
        <taxon>Clavicipitaceae incertae sedis</taxon>
        <taxon>'Torrubiella' clade</taxon>
    </lineage>
</organism>
<protein>
    <recommendedName>
        <fullName evidence="1">2EXR domain-containing protein</fullName>
    </recommendedName>
</protein>